<dbReference type="EMBL" id="ATLV01024007">
    <property type="status" value="NOT_ANNOTATED_CDS"/>
    <property type="molecule type" value="Genomic_DNA"/>
</dbReference>
<reference evidence="2" key="2">
    <citation type="submission" date="2020-05" db="UniProtKB">
        <authorList>
            <consortium name="EnsemblMetazoa"/>
        </authorList>
    </citation>
    <scope>IDENTIFICATION</scope>
</reference>
<protein>
    <submittedName>
        <fullName evidence="1 2">Uncharacterized protein</fullName>
    </submittedName>
</protein>
<evidence type="ECO:0000313" key="2">
    <source>
        <dbReference type="EnsemblMetazoa" id="ASIC018578-PA"/>
    </source>
</evidence>
<dbReference type="VEuPathDB" id="VectorBase:ASIC018578"/>
<accession>A0A084WJB8</accession>
<keyword evidence="3" id="KW-1185">Reference proteome</keyword>
<dbReference type="EnsemblMetazoa" id="ASIC018578-RA">
    <property type="protein sequence ID" value="ASIC018578-PA"/>
    <property type="gene ID" value="ASIC018578"/>
</dbReference>
<organism evidence="1">
    <name type="scientific">Anopheles sinensis</name>
    <name type="common">Mosquito</name>
    <dbReference type="NCBI Taxonomy" id="74873"/>
    <lineage>
        <taxon>Eukaryota</taxon>
        <taxon>Metazoa</taxon>
        <taxon>Ecdysozoa</taxon>
        <taxon>Arthropoda</taxon>
        <taxon>Hexapoda</taxon>
        <taxon>Insecta</taxon>
        <taxon>Pterygota</taxon>
        <taxon>Neoptera</taxon>
        <taxon>Endopterygota</taxon>
        <taxon>Diptera</taxon>
        <taxon>Nematocera</taxon>
        <taxon>Culicoidea</taxon>
        <taxon>Culicidae</taxon>
        <taxon>Anophelinae</taxon>
        <taxon>Anopheles</taxon>
    </lineage>
</organism>
<dbReference type="EMBL" id="KE525348">
    <property type="protein sequence ID" value="KFB50312.1"/>
    <property type="molecule type" value="Genomic_DNA"/>
</dbReference>
<sequence length="50" mass="5627">MMRCSGVICGMPAQPATIRNCHPADESPYGEMTRTIYIPEFPRRARVVLC</sequence>
<evidence type="ECO:0000313" key="1">
    <source>
        <dbReference type="EMBL" id="KFB50312.1"/>
    </source>
</evidence>
<gene>
    <name evidence="1" type="ORF">ZHAS_00018578</name>
</gene>
<proteinExistence type="predicted"/>
<reference evidence="1 3" key="1">
    <citation type="journal article" date="2014" name="BMC Genomics">
        <title>Genome sequence of Anopheles sinensis provides insight into genetics basis of mosquito competence for malaria parasites.</title>
        <authorList>
            <person name="Zhou D."/>
            <person name="Zhang D."/>
            <person name="Ding G."/>
            <person name="Shi L."/>
            <person name="Hou Q."/>
            <person name="Ye Y."/>
            <person name="Xu Y."/>
            <person name="Zhou H."/>
            <person name="Xiong C."/>
            <person name="Li S."/>
            <person name="Yu J."/>
            <person name="Hong S."/>
            <person name="Yu X."/>
            <person name="Zou P."/>
            <person name="Chen C."/>
            <person name="Chang X."/>
            <person name="Wang W."/>
            <person name="Lv Y."/>
            <person name="Sun Y."/>
            <person name="Ma L."/>
            <person name="Shen B."/>
            <person name="Zhu C."/>
        </authorList>
    </citation>
    <scope>NUCLEOTIDE SEQUENCE [LARGE SCALE GENOMIC DNA]</scope>
</reference>
<evidence type="ECO:0000313" key="3">
    <source>
        <dbReference type="Proteomes" id="UP000030765"/>
    </source>
</evidence>
<dbReference type="AlphaFoldDB" id="A0A084WJB8"/>
<name>A0A084WJB8_ANOSI</name>
<dbReference type="Proteomes" id="UP000030765">
    <property type="component" value="Unassembled WGS sequence"/>
</dbReference>